<keyword evidence="2" id="KW-0238">DNA-binding</keyword>
<dbReference type="Proteomes" id="UP000018895">
    <property type="component" value="Unassembled WGS sequence"/>
</dbReference>
<proteinExistence type="predicted"/>
<dbReference type="OrthoDB" id="9810023at2"/>
<dbReference type="Pfam" id="PF00440">
    <property type="entry name" value="TetR_N"/>
    <property type="match status" value="1"/>
</dbReference>
<evidence type="ECO:0000259" key="4">
    <source>
        <dbReference type="Pfam" id="PF00440"/>
    </source>
</evidence>
<evidence type="ECO:0000256" key="1">
    <source>
        <dbReference type="ARBA" id="ARBA00023015"/>
    </source>
</evidence>
<dbReference type="InterPro" id="IPR001647">
    <property type="entry name" value="HTH_TetR"/>
</dbReference>
<reference evidence="6" key="1">
    <citation type="journal article" date="2014" name="Genome Announc.">
        <title>Draft Genome Sequences of Three Alkaliphilic Bacillus Strains, Bacillus wakoensis JCM 9140T, Bacillus akibai JCM 9157T, and Bacillus hemicellulosilyticus JCM 9152T.</title>
        <authorList>
            <person name="Yuki M."/>
            <person name="Oshima K."/>
            <person name="Suda W."/>
            <person name="Oshida Y."/>
            <person name="Kitamura K."/>
            <person name="Iida T."/>
            <person name="Hattori M."/>
            <person name="Ohkuma M."/>
        </authorList>
    </citation>
    <scope>NUCLEOTIDE SEQUENCE [LARGE SCALE GENOMIC DNA]</scope>
    <source>
        <strain evidence="6">JCM 9152</strain>
    </source>
</reference>
<evidence type="ECO:0000313" key="7">
    <source>
        <dbReference type="Proteomes" id="UP000018895"/>
    </source>
</evidence>
<comment type="caution">
    <text evidence="6">The sequence shown here is derived from an EMBL/GenBank/DDBJ whole genome shotgun (WGS) entry which is preliminary data.</text>
</comment>
<dbReference type="EMBL" id="BAUU01000015">
    <property type="protein sequence ID" value="GAE31038.1"/>
    <property type="molecule type" value="Genomic_DNA"/>
</dbReference>
<dbReference type="InterPro" id="IPR009057">
    <property type="entry name" value="Homeodomain-like_sf"/>
</dbReference>
<dbReference type="SUPFAM" id="SSF48498">
    <property type="entry name" value="Tetracyclin repressor-like, C-terminal domain"/>
    <property type="match status" value="1"/>
</dbReference>
<evidence type="ECO:0000259" key="5">
    <source>
        <dbReference type="Pfam" id="PF21993"/>
    </source>
</evidence>
<dbReference type="PANTHER" id="PTHR47506">
    <property type="entry name" value="TRANSCRIPTIONAL REGULATORY PROTEIN"/>
    <property type="match status" value="1"/>
</dbReference>
<evidence type="ECO:0000256" key="2">
    <source>
        <dbReference type="ARBA" id="ARBA00023125"/>
    </source>
</evidence>
<accession>W4QHB3</accession>
<evidence type="ECO:0000313" key="6">
    <source>
        <dbReference type="EMBL" id="GAE31038.1"/>
    </source>
</evidence>
<sequence>MEPKKDTKDIFLKTASRLFRHQGYHATGMNQIIKESNKPKGSLYHFFPNGKEELAIEAVLMTKKTSAEHLKKTIEPHNSPVEAIQALFRHFEKELDINYIKEGGPAPIGLLTLETASMSQELRSVCRGTYKEWQSILEQKFINCGLSQEVAAEKSVTTLVLMEGAVTLSIANQSTEPFSIVSKQLVHLFND</sequence>
<dbReference type="SUPFAM" id="SSF46689">
    <property type="entry name" value="Homeodomain-like"/>
    <property type="match status" value="1"/>
</dbReference>
<dbReference type="GO" id="GO:0003677">
    <property type="term" value="F:DNA binding"/>
    <property type="evidence" value="ECO:0007669"/>
    <property type="project" value="UniProtKB-KW"/>
</dbReference>
<dbReference type="AlphaFoldDB" id="W4QHB3"/>
<dbReference type="STRING" id="1236971.JCM9152_2476"/>
<keyword evidence="1" id="KW-0805">Transcription regulation</keyword>
<feature type="domain" description="Transcriptional regulator LmrA/YxaF-like C-terminal" evidence="5">
    <location>
        <begin position="80"/>
        <end position="184"/>
    </location>
</feature>
<name>W4QHB3_9BACI</name>
<organism evidence="6 7">
    <name type="scientific">Halalkalibacter hemicellulosilyticusJCM 9152</name>
    <dbReference type="NCBI Taxonomy" id="1236971"/>
    <lineage>
        <taxon>Bacteria</taxon>
        <taxon>Bacillati</taxon>
        <taxon>Bacillota</taxon>
        <taxon>Bacilli</taxon>
        <taxon>Bacillales</taxon>
        <taxon>Bacillaceae</taxon>
        <taxon>Halalkalibacter</taxon>
    </lineage>
</organism>
<evidence type="ECO:0000256" key="3">
    <source>
        <dbReference type="ARBA" id="ARBA00023163"/>
    </source>
</evidence>
<dbReference type="InterPro" id="IPR036271">
    <property type="entry name" value="Tet_transcr_reg_TetR-rel_C_sf"/>
</dbReference>
<dbReference type="Pfam" id="PF21993">
    <property type="entry name" value="TetR_C_13_2"/>
    <property type="match status" value="1"/>
</dbReference>
<protein>
    <submittedName>
        <fullName evidence="6">Transcriptional regulator</fullName>
    </submittedName>
</protein>
<gene>
    <name evidence="6" type="ORF">JCM9152_2476</name>
</gene>
<dbReference type="Gene3D" id="1.10.357.10">
    <property type="entry name" value="Tetracycline Repressor, domain 2"/>
    <property type="match status" value="1"/>
</dbReference>
<keyword evidence="7" id="KW-1185">Reference proteome</keyword>
<dbReference type="RefSeq" id="WP_035344219.1">
    <property type="nucleotide sequence ID" value="NZ_BAUU01000015.1"/>
</dbReference>
<keyword evidence="3" id="KW-0804">Transcription</keyword>
<dbReference type="PANTHER" id="PTHR47506:SF3">
    <property type="entry name" value="HTH-TYPE TRANSCRIPTIONAL REGULATOR LMRA"/>
    <property type="match status" value="1"/>
</dbReference>
<feature type="domain" description="HTH tetR-type" evidence="4">
    <location>
        <begin position="12"/>
        <end position="57"/>
    </location>
</feature>
<dbReference type="InterPro" id="IPR054156">
    <property type="entry name" value="YxaF_TetR_C"/>
</dbReference>